<name>A0AB39EN11_9BURK</name>
<sequence>MMPCYSGYTKSGDKFFICGKLGPHCADARCMDVGTILCDYPVGDGKTCDMPICESHAFEAAPNVHYCPGHALMWRKFVDAGGVERDLKNVVPFAAKERT</sequence>
<reference evidence="1" key="1">
    <citation type="submission" date="2024-05" db="EMBL/GenBank/DDBJ databases">
        <authorList>
            <person name="Luo Y.-C."/>
            <person name="Nicholds J."/>
            <person name="Mortimer T."/>
            <person name="Maboni G."/>
        </authorList>
    </citation>
    <scope>NUCLEOTIDE SEQUENCE</scope>
    <source>
        <strain evidence="1">144863</strain>
    </source>
</reference>
<protein>
    <submittedName>
        <fullName evidence="1">Uncharacterized protein</fullName>
    </submittedName>
</protein>
<proteinExistence type="predicted"/>
<dbReference type="EMBL" id="CP158262">
    <property type="protein sequence ID" value="XDJ68786.1"/>
    <property type="molecule type" value="Genomic_DNA"/>
</dbReference>
<organism evidence="1">
    <name type="scientific">Castellaniella ginsengisoli</name>
    <dbReference type="NCBI Taxonomy" id="546114"/>
    <lineage>
        <taxon>Bacteria</taxon>
        <taxon>Pseudomonadati</taxon>
        <taxon>Pseudomonadota</taxon>
        <taxon>Betaproteobacteria</taxon>
        <taxon>Burkholderiales</taxon>
        <taxon>Alcaligenaceae</taxon>
        <taxon>Castellaniella</taxon>
    </lineage>
</organism>
<evidence type="ECO:0000313" key="1">
    <source>
        <dbReference type="EMBL" id="XDJ68786.1"/>
    </source>
</evidence>
<dbReference type="RefSeq" id="WP_368655446.1">
    <property type="nucleotide sequence ID" value="NZ_CP158262.1"/>
</dbReference>
<dbReference type="AlphaFoldDB" id="A0AB39EN11"/>
<accession>A0AB39EN11</accession>
<gene>
    <name evidence="1" type="ORF">ABRY94_11985</name>
</gene>